<evidence type="ECO:0000313" key="2">
    <source>
        <dbReference type="Proteomes" id="UP000266673"/>
    </source>
</evidence>
<protein>
    <submittedName>
        <fullName evidence="1">Uncharacterized protein</fullName>
    </submittedName>
</protein>
<comment type="caution">
    <text evidence="1">The sequence shown here is derived from an EMBL/GenBank/DDBJ whole genome shotgun (WGS) entry which is preliminary data.</text>
</comment>
<accession>A0A397W966</accession>
<gene>
    <name evidence="1" type="ORF">C2G38_2151359</name>
</gene>
<dbReference type="EMBL" id="QKWP01000002">
    <property type="protein sequence ID" value="RIB30948.1"/>
    <property type="molecule type" value="Genomic_DNA"/>
</dbReference>
<organism evidence="1 2">
    <name type="scientific">Gigaspora rosea</name>
    <dbReference type="NCBI Taxonomy" id="44941"/>
    <lineage>
        <taxon>Eukaryota</taxon>
        <taxon>Fungi</taxon>
        <taxon>Fungi incertae sedis</taxon>
        <taxon>Mucoromycota</taxon>
        <taxon>Glomeromycotina</taxon>
        <taxon>Glomeromycetes</taxon>
        <taxon>Diversisporales</taxon>
        <taxon>Gigasporaceae</taxon>
        <taxon>Gigaspora</taxon>
    </lineage>
</organism>
<dbReference type="Proteomes" id="UP000266673">
    <property type="component" value="Unassembled WGS sequence"/>
</dbReference>
<evidence type="ECO:0000313" key="1">
    <source>
        <dbReference type="EMBL" id="RIB30948.1"/>
    </source>
</evidence>
<sequence length="238" mass="28366">MDNVEMKILMNILKIFTSKVTEYEKMIEWIPFDRLINLQKIREKESETVFMATWLDGIRIIKGELLEYTRSRIKSCGVNLKILHDFKTCESFIEEIEGNIAYGITQNTETSQYIIVIPNEFKCTIRNEETNNHIKNPIKEYQLKATEYEKDKIENCNFLDFTRCKKKKNNKMLTLQEAKKLFSVFAKDTKNNKHYTREDITLFQFLIFCQKKCVLYVKDRKPLYMVYTEQVEAIIKGT</sequence>
<reference evidence="1 2" key="1">
    <citation type="submission" date="2018-06" db="EMBL/GenBank/DDBJ databases">
        <title>Comparative genomics reveals the genomic features of Rhizophagus irregularis, R. cerebriforme, R. diaphanum and Gigaspora rosea, and their symbiotic lifestyle signature.</title>
        <authorList>
            <person name="Morin E."/>
            <person name="San Clemente H."/>
            <person name="Chen E.C.H."/>
            <person name="De La Providencia I."/>
            <person name="Hainaut M."/>
            <person name="Kuo A."/>
            <person name="Kohler A."/>
            <person name="Murat C."/>
            <person name="Tang N."/>
            <person name="Roy S."/>
            <person name="Loubradou J."/>
            <person name="Henrissat B."/>
            <person name="Grigoriev I.V."/>
            <person name="Corradi N."/>
            <person name="Roux C."/>
            <person name="Martin F.M."/>
        </authorList>
    </citation>
    <scope>NUCLEOTIDE SEQUENCE [LARGE SCALE GENOMIC DNA]</scope>
    <source>
        <strain evidence="1 2">DAOM 194757</strain>
    </source>
</reference>
<name>A0A397W966_9GLOM</name>
<dbReference type="AlphaFoldDB" id="A0A397W966"/>
<proteinExistence type="predicted"/>
<dbReference type="OrthoDB" id="2443966at2759"/>
<keyword evidence="2" id="KW-1185">Reference proteome</keyword>